<dbReference type="Pfam" id="PF00651">
    <property type="entry name" value="BTB"/>
    <property type="match status" value="1"/>
</dbReference>
<evidence type="ECO:0000259" key="1">
    <source>
        <dbReference type="PROSITE" id="PS50097"/>
    </source>
</evidence>
<sequence>MGITQLRTYKHGSLDLRGRALAVTVGSTNPVTFSVHEHLICRTSDYFKRAMKAYWETSTSGSVTLKEEDPDVFEVYLHWLYFEKLPVQNDSPGLEGNTEYVQLAKAYVLGEMLQDVNFKDAVLDAILIKSRSKASDGQEWFPVGPAIRHIYEGTPESSPARRLLVDMYTYHGYGDWLTEWANKDDLPKQFLLDLAIATLAKRPRPAASLVYNAGTCEYHEHLPDPNSCYINSLASRRGEA</sequence>
<dbReference type="InterPro" id="IPR011333">
    <property type="entry name" value="SKP1/BTB/POZ_sf"/>
</dbReference>
<dbReference type="PANTHER" id="PTHR47843">
    <property type="entry name" value="BTB DOMAIN-CONTAINING PROTEIN-RELATED"/>
    <property type="match status" value="1"/>
</dbReference>
<feature type="domain" description="BTB" evidence="1">
    <location>
        <begin position="19"/>
        <end position="89"/>
    </location>
</feature>
<dbReference type="Proteomes" id="UP000005426">
    <property type="component" value="Unassembled WGS sequence"/>
</dbReference>
<dbReference type="GeneID" id="25775924"/>
<dbReference type="OMA" id="HAFRIYV"/>
<accession>G9P532</accession>
<dbReference type="EMBL" id="ABDG02000027">
    <property type="protein sequence ID" value="EHK41272.1"/>
    <property type="molecule type" value="Genomic_DNA"/>
</dbReference>
<reference evidence="2 3" key="1">
    <citation type="journal article" date="2011" name="Genome Biol.">
        <title>Comparative genome sequence analysis underscores mycoparasitism as the ancestral life style of Trichoderma.</title>
        <authorList>
            <person name="Kubicek C.P."/>
            <person name="Herrera-Estrella A."/>
            <person name="Seidl-Seiboth V."/>
            <person name="Martinez D.A."/>
            <person name="Druzhinina I.S."/>
            <person name="Thon M."/>
            <person name="Zeilinger S."/>
            <person name="Casas-Flores S."/>
            <person name="Horwitz B.A."/>
            <person name="Mukherjee P.K."/>
            <person name="Mukherjee M."/>
            <person name="Kredics L."/>
            <person name="Alcaraz L.D."/>
            <person name="Aerts A."/>
            <person name="Antal Z."/>
            <person name="Atanasova L."/>
            <person name="Cervantes-Badillo M.G."/>
            <person name="Challacombe J."/>
            <person name="Chertkov O."/>
            <person name="McCluskey K."/>
            <person name="Coulpier F."/>
            <person name="Deshpande N."/>
            <person name="von Doehren H."/>
            <person name="Ebbole D.J."/>
            <person name="Esquivel-Naranjo E.U."/>
            <person name="Fekete E."/>
            <person name="Flipphi M."/>
            <person name="Glaser F."/>
            <person name="Gomez-Rodriguez E.Y."/>
            <person name="Gruber S."/>
            <person name="Han C."/>
            <person name="Henrissat B."/>
            <person name="Hermosa R."/>
            <person name="Hernandez-Onate M."/>
            <person name="Karaffa L."/>
            <person name="Kosti I."/>
            <person name="Le Crom S."/>
            <person name="Lindquist E."/>
            <person name="Lucas S."/>
            <person name="Luebeck M."/>
            <person name="Luebeck P.S."/>
            <person name="Margeot A."/>
            <person name="Metz B."/>
            <person name="Misra M."/>
            <person name="Nevalainen H."/>
            <person name="Omann M."/>
            <person name="Packer N."/>
            <person name="Perrone G."/>
            <person name="Uresti-Rivera E.E."/>
            <person name="Salamov A."/>
            <person name="Schmoll M."/>
            <person name="Seiboth B."/>
            <person name="Shapiro H."/>
            <person name="Sukno S."/>
            <person name="Tamayo-Ramos J.A."/>
            <person name="Tisch D."/>
            <person name="Wiest A."/>
            <person name="Wilkinson H.H."/>
            <person name="Zhang M."/>
            <person name="Coutinho P.M."/>
            <person name="Kenerley C.M."/>
            <person name="Monte E."/>
            <person name="Baker S.E."/>
            <person name="Grigoriev I.V."/>
        </authorList>
    </citation>
    <scope>NUCLEOTIDE SEQUENCE [LARGE SCALE GENOMIC DNA]</scope>
    <source>
        <strain evidence="3">ATCC 20476 / IMI 206040</strain>
    </source>
</reference>
<comment type="caution">
    <text evidence="2">The sequence shown here is derived from an EMBL/GenBank/DDBJ whole genome shotgun (WGS) entry which is preliminary data.</text>
</comment>
<evidence type="ECO:0000313" key="3">
    <source>
        <dbReference type="Proteomes" id="UP000005426"/>
    </source>
</evidence>
<organism evidence="2 3">
    <name type="scientific">Hypocrea atroviridis (strain ATCC 20476 / IMI 206040)</name>
    <name type="common">Trichoderma atroviride</name>
    <dbReference type="NCBI Taxonomy" id="452589"/>
    <lineage>
        <taxon>Eukaryota</taxon>
        <taxon>Fungi</taxon>
        <taxon>Dikarya</taxon>
        <taxon>Ascomycota</taxon>
        <taxon>Pezizomycotina</taxon>
        <taxon>Sordariomycetes</taxon>
        <taxon>Hypocreomycetidae</taxon>
        <taxon>Hypocreales</taxon>
        <taxon>Hypocreaceae</taxon>
        <taxon>Trichoderma</taxon>
    </lineage>
</organism>
<dbReference type="HOGENOM" id="CLU_068279_3_0_1"/>
<gene>
    <name evidence="2" type="ORF">TRIATDRAFT_147782</name>
</gene>
<evidence type="ECO:0000313" key="2">
    <source>
        <dbReference type="EMBL" id="EHK41272.1"/>
    </source>
</evidence>
<dbReference type="PROSITE" id="PS50097">
    <property type="entry name" value="BTB"/>
    <property type="match status" value="1"/>
</dbReference>
<protein>
    <recommendedName>
        <fullName evidence="1">BTB domain-containing protein</fullName>
    </recommendedName>
</protein>
<dbReference type="AlphaFoldDB" id="G9P532"/>
<dbReference type="OrthoDB" id="1022638at2759"/>
<dbReference type="Gene3D" id="3.30.710.10">
    <property type="entry name" value="Potassium Channel Kv1.1, Chain A"/>
    <property type="match status" value="1"/>
</dbReference>
<dbReference type="CDD" id="cd18186">
    <property type="entry name" value="BTB_POZ_ZBTB_KLHL-like"/>
    <property type="match status" value="1"/>
</dbReference>
<dbReference type="PANTHER" id="PTHR47843:SF2">
    <property type="entry name" value="BTB DOMAIN-CONTAINING PROTEIN"/>
    <property type="match status" value="1"/>
</dbReference>
<dbReference type="SUPFAM" id="SSF54695">
    <property type="entry name" value="POZ domain"/>
    <property type="match status" value="1"/>
</dbReference>
<dbReference type="STRING" id="452589.G9P532"/>
<name>G9P532_HYPAI</name>
<proteinExistence type="predicted"/>
<keyword evidence="3" id="KW-1185">Reference proteome</keyword>
<dbReference type="RefSeq" id="XP_013939635.1">
    <property type="nucleotide sequence ID" value="XM_014084160.1"/>
</dbReference>
<dbReference type="InterPro" id="IPR000210">
    <property type="entry name" value="BTB/POZ_dom"/>
</dbReference>
<dbReference type="eggNOG" id="ENOG502T17B">
    <property type="taxonomic scope" value="Eukaryota"/>
</dbReference>
<dbReference type="KEGG" id="tatv:25775924"/>